<dbReference type="EMBL" id="BAAAYV010000005">
    <property type="protein sequence ID" value="GAA3651465.1"/>
    <property type="molecule type" value="Genomic_DNA"/>
</dbReference>
<dbReference type="RefSeq" id="WP_221855692.1">
    <property type="nucleotide sequence ID" value="NZ_BAAAYV010000005.1"/>
</dbReference>
<dbReference type="Proteomes" id="UP001410795">
    <property type="component" value="Unassembled WGS sequence"/>
</dbReference>
<feature type="transmembrane region" description="Helical" evidence="2">
    <location>
        <begin position="70"/>
        <end position="91"/>
    </location>
</feature>
<accession>A0ABP7B716</accession>
<feature type="transmembrane region" description="Helical" evidence="2">
    <location>
        <begin position="143"/>
        <end position="168"/>
    </location>
</feature>
<keyword evidence="2" id="KW-0812">Transmembrane</keyword>
<evidence type="ECO:0000256" key="2">
    <source>
        <dbReference type="SAM" id="Phobius"/>
    </source>
</evidence>
<feature type="region of interest" description="Disordered" evidence="1">
    <location>
        <begin position="1"/>
        <end position="59"/>
    </location>
</feature>
<comment type="caution">
    <text evidence="3">The sequence shown here is derived from an EMBL/GenBank/DDBJ whole genome shotgun (WGS) entry which is preliminary data.</text>
</comment>
<sequence length="183" mass="18807">MSDAASPAGEQRPRPQYGEYATPDEQRARIRQPLPEPVPPVAPAPAAPPTTGRPGRQAGAVAPGRLFDRAAAVALLVYGLLSLTSAIPALLDPTPLLAAMGLDAGDLGVTTTGGWGIASAVLLVGGWLLTAWLTWLAHRRGWIVFWIPLAGGIVFNGLAGVLVAVGLLGDPGVFDAILRQNGG</sequence>
<feature type="compositionally biased region" description="Pro residues" evidence="1">
    <location>
        <begin position="34"/>
        <end position="48"/>
    </location>
</feature>
<keyword evidence="2" id="KW-0472">Membrane</keyword>
<keyword evidence="2" id="KW-1133">Transmembrane helix</keyword>
<gene>
    <name evidence="3" type="ORF">GCM10022202_08940</name>
</gene>
<evidence type="ECO:0000313" key="4">
    <source>
        <dbReference type="Proteomes" id="UP001410795"/>
    </source>
</evidence>
<organism evidence="3 4">
    <name type="scientific">Microbacterium marinilacus</name>
    <dbReference type="NCBI Taxonomy" id="415209"/>
    <lineage>
        <taxon>Bacteria</taxon>
        <taxon>Bacillati</taxon>
        <taxon>Actinomycetota</taxon>
        <taxon>Actinomycetes</taxon>
        <taxon>Micrococcales</taxon>
        <taxon>Microbacteriaceae</taxon>
        <taxon>Microbacterium</taxon>
    </lineage>
</organism>
<evidence type="ECO:0000313" key="3">
    <source>
        <dbReference type="EMBL" id="GAA3651465.1"/>
    </source>
</evidence>
<name>A0ABP7B716_9MICO</name>
<reference evidence="4" key="1">
    <citation type="journal article" date="2019" name="Int. J. Syst. Evol. Microbiol.">
        <title>The Global Catalogue of Microorganisms (GCM) 10K type strain sequencing project: providing services to taxonomists for standard genome sequencing and annotation.</title>
        <authorList>
            <consortium name="The Broad Institute Genomics Platform"/>
            <consortium name="The Broad Institute Genome Sequencing Center for Infectious Disease"/>
            <person name="Wu L."/>
            <person name="Ma J."/>
        </authorList>
    </citation>
    <scope>NUCLEOTIDE SEQUENCE [LARGE SCALE GENOMIC DNA]</scope>
    <source>
        <strain evidence="4">JCM 16546</strain>
    </source>
</reference>
<protein>
    <recommendedName>
        <fullName evidence="5">Integral membrane protein</fullName>
    </recommendedName>
</protein>
<proteinExistence type="predicted"/>
<evidence type="ECO:0008006" key="5">
    <source>
        <dbReference type="Google" id="ProtNLM"/>
    </source>
</evidence>
<keyword evidence="4" id="KW-1185">Reference proteome</keyword>
<dbReference type="InterPro" id="IPR046231">
    <property type="entry name" value="DUF6264"/>
</dbReference>
<dbReference type="Pfam" id="PF19779">
    <property type="entry name" value="DUF6264"/>
    <property type="match status" value="1"/>
</dbReference>
<feature type="transmembrane region" description="Helical" evidence="2">
    <location>
        <begin position="115"/>
        <end position="136"/>
    </location>
</feature>
<evidence type="ECO:0000256" key="1">
    <source>
        <dbReference type="SAM" id="MobiDB-lite"/>
    </source>
</evidence>